<feature type="transmembrane region" description="Helical" evidence="1">
    <location>
        <begin position="150"/>
        <end position="171"/>
    </location>
</feature>
<proteinExistence type="predicted"/>
<protein>
    <submittedName>
        <fullName evidence="2">Uncharacterized protein</fullName>
    </submittedName>
</protein>
<feature type="transmembrane region" description="Helical" evidence="1">
    <location>
        <begin position="211"/>
        <end position="233"/>
    </location>
</feature>
<name>A0A9P0B3B1_BRAAE</name>
<feature type="transmembrane region" description="Helical" evidence="1">
    <location>
        <begin position="50"/>
        <end position="68"/>
    </location>
</feature>
<organism evidence="2 3">
    <name type="scientific">Brassicogethes aeneus</name>
    <name type="common">Rape pollen beetle</name>
    <name type="synonym">Meligethes aeneus</name>
    <dbReference type="NCBI Taxonomy" id="1431903"/>
    <lineage>
        <taxon>Eukaryota</taxon>
        <taxon>Metazoa</taxon>
        <taxon>Ecdysozoa</taxon>
        <taxon>Arthropoda</taxon>
        <taxon>Hexapoda</taxon>
        <taxon>Insecta</taxon>
        <taxon>Pterygota</taxon>
        <taxon>Neoptera</taxon>
        <taxon>Endopterygota</taxon>
        <taxon>Coleoptera</taxon>
        <taxon>Polyphaga</taxon>
        <taxon>Cucujiformia</taxon>
        <taxon>Nitidulidae</taxon>
        <taxon>Meligethinae</taxon>
        <taxon>Brassicogethes</taxon>
    </lineage>
</organism>
<keyword evidence="1" id="KW-1133">Transmembrane helix</keyword>
<reference evidence="2" key="1">
    <citation type="submission" date="2021-12" db="EMBL/GenBank/DDBJ databases">
        <authorList>
            <person name="King R."/>
        </authorList>
    </citation>
    <scope>NUCLEOTIDE SEQUENCE</scope>
</reference>
<gene>
    <name evidence="2" type="ORF">MELIAE_LOCUS6912</name>
</gene>
<feature type="transmembrane region" description="Helical" evidence="1">
    <location>
        <begin position="117"/>
        <end position="138"/>
    </location>
</feature>
<sequence length="313" mass="37312">MESYYDYDTSTLSNLEDYYEEQNYTLVNEDPFENWYPNHHYFTVMNVMEFILKVATFFINIFIVGCFFKYSALRTRELMFILNFTILNILYISYEFILTDISSSWYPYYCEISHISFYLFLMNYLMLGLVNVHWYIVNFKENLITKYSRVYQHFFAIIYGISFIIFAGTFSICYSNIAYVIGLQIILWFIAITSVAIHYIGRNKLSLKNSYIPRASIIAMSLWLPMLINHILIQILHTKHFLLNFAIHMAYFTNNLFICSPLVIIYFLTKHNKYFNNALTTFCGIRKKEGEVLENEDDYEEVMIQTPQFNGNV</sequence>
<dbReference type="Proteomes" id="UP001154078">
    <property type="component" value="Chromosome 4"/>
</dbReference>
<keyword evidence="3" id="KW-1185">Reference proteome</keyword>
<feature type="transmembrane region" description="Helical" evidence="1">
    <location>
        <begin position="80"/>
        <end position="97"/>
    </location>
</feature>
<accession>A0A9P0B3B1</accession>
<evidence type="ECO:0000256" key="1">
    <source>
        <dbReference type="SAM" id="Phobius"/>
    </source>
</evidence>
<evidence type="ECO:0000313" key="2">
    <source>
        <dbReference type="EMBL" id="CAH0555568.1"/>
    </source>
</evidence>
<keyword evidence="1" id="KW-0812">Transmembrane</keyword>
<dbReference type="EMBL" id="OV121135">
    <property type="protein sequence ID" value="CAH0555568.1"/>
    <property type="molecule type" value="Genomic_DNA"/>
</dbReference>
<evidence type="ECO:0000313" key="3">
    <source>
        <dbReference type="Proteomes" id="UP001154078"/>
    </source>
</evidence>
<dbReference type="AlphaFoldDB" id="A0A9P0B3B1"/>
<feature type="transmembrane region" description="Helical" evidence="1">
    <location>
        <begin position="245"/>
        <end position="268"/>
    </location>
</feature>
<feature type="transmembrane region" description="Helical" evidence="1">
    <location>
        <begin position="177"/>
        <end position="199"/>
    </location>
</feature>
<keyword evidence="1" id="KW-0472">Membrane</keyword>